<dbReference type="EMBL" id="JACVVX010000006">
    <property type="protein sequence ID" value="MBD0416687.1"/>
    <property type="molecule type" value="Genomic_DNA"/>
</dbReference>
<dbReference type="AlphaFoldDB" id="A0A8J6PYN8"/>
<evidence type="ECO:0000313" key="3">
    <source>
        <dbReference type="Proteomes" id="UP000643405"/>
    </source>
</evidence>
<proteinExistence type="predicted"/>
<dbReference type="InterPro" id="IPR029063">
    <property type="entry name" value="SAM-dependent_MTases_sf"/>
</dbReference>
<dbReference type="SUPFAM" id="SSF53335">
    <property type="entry name" value="S-adenosyl-L-methionine-dependent methyltransferases"/>
    <property type="match status" value="1"/>
</dbReference>
<keyword evidence="2" id="KW-0808">Transferase</keyword>
<dbReference type="GO" id="GO:0008757">
    <property type="term" value="F:S-adenosylmethionine-dependent methyltransferase activity"/>
    <property type="evidence" value="ECO:0007669"/>
    <property type="project" value="InterPro"/>
</dbReference>
<accession>A0A8J6PYN8</accession>
<comment type="caution">
    <text evidence="2">The sequence shown here is derived from an EMBL/GenBank/DDBJ whole genome shotgun (WGS) entry which is preliminary data.</text>
</comment>
<dbReference type="GO" id="GO:0032259">
    <property type="term" value="P:methylation"/>
    <property type="evidence" value="ECO:0007669"/>
    <property type="project" value="UniProtKB-KW"/>
</dbReference>
<keyword evidence="3" id="KW-1185">Reference proteome</keyword>
<dbReference type="PANTHER" id="PTHR43591">
    <property type="entry name" value="METHYLTRANSFERASE"/>
    <property type="match status" value="1"/>
</dbReference>
<protein>
    <submittedName>
        <fullName evidence="2">Class I SAM-dependent methyltransferase</fullName>
    </submittedName>
</protein>
<organism evidence="2 3">
    <name type="scientific">Oryzicola mucosus</name>
    <dbReference type="NCBI Taxonomy" id="2767425"/>
    <lineage>
        <taxon>Bacteria</taxon>
        <taxon>Pseudomonadati</taxon>
        <taxon>Pseudomonadota</taxon>
        <taxon>Alphaproteobacteria</taxon>
        <taxon>Hyphomicrobiales</taxon>
        <taxon>Phyllobacteriaceae</taxon>
        <taxon>Oryzicola</taxon>
    </lineage>
</organism>
<gene>
    <name evidence="2" type="ORF">ICI42_18710</name>
</gene>
<reference evidence="2" key="1">
    <citation type="submission" date="2020-09" db="EMBL/GenBank/DDBJ databases">
        <title>Genome seq and assembly of Tianweitania sp.</title>
        <authorList>
            <person name="Chhetri G."/>
        </authorList>
    </citation>
    <scope>NUCLEOTIDE SEQUENCE</scope>
    <source>
        <strain evidence="2">Rool2</strain>
    </source>
</reference>
<dbReference type="CDD" id="cd02440">
    <property type="entry name" value="AdoMet_MTases"/>
    <property type="match status" value="1"/>
</dbReference>
<dbReference type="Proteomes" id="UP000643405">
    <property type="component" value="Unassembled WGS sequence"/>
</dbReference>
<evidence type="ECO:0000259" key="1">
    <source>
        <dbReference type="Pfam" id="PF08241"/>
    </source>
</evidence>
<evidence type="ECO:0000313" key="2">
    <source>
        <dbReference type="EMBL" id="MBD0416687.1"/>
    </source>
</evidence>
<dbReference type="Gene3D" id="3.40.50.150">
    <property type="entry name" value="Vaccinia Virus protein VP39"/>
    <property type="match status" value="1"/>
</dbReference>
<sequence>MEHASNYGLRDEIKAYWSARAATFDLSPGHEIFTDAEREAWQKLILRHLGEGNGRQALDLASGTGVVSHLLDDLGFAVTGLDWAEPMLDLARAKARKRGRSIRFRLGDAENTMEPDSTYDVVVTRHLVWTLVDPKAAFAEWRRVLKPGGRLLIVDGDFVTAGFTEKALKRLAKLLQKFGLLKADAVPASPDMMEAHRSILSRVHFSGGARANDVADLVTAAGFHDVRVDVDLRQIHKAQSKHWNAFSAMARGIQHRYAISATKPIADASDAPR</sequence>
<dbReference type="PANTHER" id="PTHR43591:SF24">
    <property type="entry name" value="2-METHOXY-6-POLYPRENYL-1,4-BENZOQUINOL METHYLASE, MITOCHONDRIAL"/>
    <property type="match status" value="1"/>
</dbReference>
<dbReference type="Pfam" id="PF08241">
    <property type="entry name" value="Methyltransf_11"/>
    <property type="match status" value="1"/>
</dbReference>
<keyword evidence="2" id="KW-0489">Methyltransferase</keyword>
<feature type="domain" description="Methyltransferase type 11" evidence="1">
    <location>
        <begin position="58"/>
        <end position="153"/>
    </location>
</feature>
<name>A0A8J6PYN8_9HYPH</name>
<dbReference type="RefSeq" id="WP_188166121.1">
    <property type="nucleotide sequence ID" value="NZ_JACVVX010000006.1"/>
</dbReference>
<dbReference type="InterPro" id="IPR013216">
    <property type="entry name" value="Methyltransf_11"/>
</dbReference>